<dbReference type="EMBL" id="JACHDB010000001">
    <property type="protein sequence ID" value="MBB5431133.1"/>
    <property type="molecule type" value="Genomic_DNA"/>
</dbReference>
<evidence type="ECO:0000313" key="2">
    <source>
        <dbReference type="Proteomes" id="UP000572635"/>
    </source>
</evidence>
<name>A0A7W8QJV2_9ACTN</name>
<dbReference type="Proteomes" id="UP000572635">
    <property type="component" value="Unassembled WGS sequence"/>
</dbReference>
<protein>
    <submittedName>
        <fullName evidence="1">Uncharacterized protein</fullName>
    </submittedName>
</protein>
<keyword evidence="2" id="KW-1185">Reference proteome</keyword>
<proteinExistence type="predicted"/>
<dbReference type="AlphaFoldDB" id="A0A7W8QJV2"/>
<gene>
    <name evidence="1" type="ORF">HDA36_001217</name>
</gene>
<comment type="caution">
    <text evidence="1">The sequence shown here is derived from an EMBL/GenBank/DDBJ whole genome shotgun (WGS) entry which is preliminary data.</text>
</comment>
<sequence length="167" mass="17884">MESEGFDAGRASAVTVLPPARPRKLAKVPFVELADGRLQGVVSSGSDIARVYVSSFTAGTHTFSCGTNNNRPCGGLGGSPCKHLRSLLDEAVAQYGLRRVADYLKVTLEGDEPGTFDLVNRLDGGVRREQSGVVFNRFLRYLAYLELPGATGPLPEMHWFPATGAVS</sequence>
<reference evidence="1 2" key="1">
    <citation type="submission" date="2020-08" db="EMBL/GenBank/DDBJ databases">
        <title>Sequencing the genomes of 1000 actinobacteria strains.</title>
        <authorList>
            <person name="Klenk H.-P."/>
        </authorList>
    </citation>
    <scope>NUCLEOTIDE SEQUENCE [LARGE SCALE GENOMIC DNA]</scope>
    <source>
        <strain evidence="1 2">DSM 44551</strain>
    </source>
</reference>
<evidence type="ECO:0000313" key="1">
    <source>
        <dbReference type="EMBL" id="MBB5431133.1"/>
    </source>
</evidence>
<accession>A0A7W8QJV2</accession>
<organism evidence="1 2">
    <name type="scientific">Nocardiopsis composta</name>
    <dbReference type="NCBI Taxonomy" id="157465"/>
    <lineage>
        <taxon>Bacteria</taxon>
        <taxon>Bacillati</taxon>
        <taxon>Actinomycetota</taxon>
        <taxon>Actinomycetes</taxon>
        <taxon>Streptosporangiales</taxon>
        <taxon>Nocardiopsidaceae</taxon>
        <taxon>Nocardiopsis</taxon>
    </lineage>
</organism>
<dbReference type="RefSeq" id="WP_184390209.1">
    <property type="nucleotide sequence ID" value="NZ_BAAAJD010000015.1"/>
</dbReference>